<gene>
    <name evidence="1" type="ORF">HMPREF9123_0606</name>
</gene>
<dbReference type="AlphaFoldDB" id="F2BA52"/>
<sequence length="75" mass="8257">MGQKPSESAASAQPKAYFDFSDGLYCWGRVCGVSHARGLGLGGEREFGWRQRLRAPLGRQVPVQYQRPSENTVSA</sequence>
<proteinExistence type="predicted"/>
<keyword evidence="2" id="KW-1185">Reference proteome</keyword>
<comment type="caution">
    <text evidence="1">The sequence shown here is derived from an EMBL/GenBank/DDBJ whole genome shotgun (WGS) entry which is preliminary data.</text>
</comment>
<accession>F2BA52</accession>
<organism evidence="1 2">
    <name type="scientific">Neisseria bacilliformis ATCC BAA-1200</name>
    <dbReference type="NCBI Taxonomy" id="888742"/>
    <lineage>
        <taxon>Bacteria</taxon>
        <taxon>Pseudomonadati</taxon>
        <taxon>Pseudomonadota</taxon>
        <taxon>Betaproteobacteria</taxon>
        <taxon>Neisseriales</taxon>
        <taxon>Neisseriaceae</taxon>
        <taxon>Neisseria</taxon>
    </lineage>
</organism>
<dbReference type="EMBL" id="AFAY01000011">
    <property type="protein sequence ID" value="EGF11694.1"/>
    <property type="molecule type" value="Genomic_DNA"/>
</dbReference>
<protein>
    <submittedName>
        <fullName evidence="1">Uncharacterized protein</fullName>
    </submittedName>
</protein>
<evidence type="ECO:0000313" key="1">
    <source>
        <dbReference type="EMBL" id="EGF11694.1"/>
    </source>
</evidence>
<dbReference type="Proteomes" id="UP000004105">
    <property type="component" value="Unassembled WGS sequence"/>
</dbReference>
<dbReference type="HOGENOM" id="CLU_2667288_0_0_4"/>
<evidence type="ECO:0000313" key="2">
    <source>
        <dbReference type="Proteomes" id="UP000004105"/>
    </source>
</evidence>
<name>F2BA52_9NEIS</name>
<reference evidence="1 2" key="1">
    <citation type="submission" date="2011-02" db="EMBL/GenBank/DDBJ databases">
        <authorList>
            <person name="Muzny D."/>
            <person name="Qin X."/>
            <person name="Deng J."/>
            <person name="Jiang H."/>
            <person name="Liu Y."/>
            <person name="Qu J."/>
            <person name="Song X.-Z."/>
            <person name="Zhang L."/>
            <person name="Thornton R."/>
            <person name="Coyle M."/>
            <person name="Francisco L."/>
            <person name="Jackson L."/>
            <person name="Javaid M."/>
            <person name="Korchina V."/>
            <person name="Kovar C."/>
            <person name="Mata R."/>
            <person name="Mathew T."/>
            <person name="Ngo R."/>
            <person name="Nguyen L."/>
            <person name="Nguyen N."/>
            <person name="Okwuonu G."/>
            <person name="Ongeri F."/>
            <person name="Pham C."/>
            <person name="Simmons D."/>
            <person name="Wilczek-Boney K."/>
            <person name="Hale W."/>
            <person name="Jakkamsetti A."/>
            <person name="Pham P."/>
            <person name="Ruth R."/>
            <person name="San Lucas F."/>
            <person name="Warren J."/>
            <person name="Zhang J."/>
            <person name="Zhao Z."/>
            <person name="Zhou C."/>
            <person name="Zhu D."/>
            <person name="Lee S."/>
            <person name="Bess C."/>
            <person name="Blankenburg K."/>
            <person name="Forbes L."/>
            <person name="Fu Q."/>
            <person name="Gubbala S."/>
            <person name="Hirani K."/>
            <person name="Jayaseelan J.C."/>
            <person name="Lara F."/>
            <person name="Munidasa M."/>
            <person name="Palculict T."/>
            <person name="Patil S."/>
            <person name="Pu L.-L."/>
            <person name="Saada N."/>
            <person name="Tang L."/>
            <person name="Weissenberger G."/>
            <person name="Zhu Y."/>
            <person name="Hemphill L."/>
            <person name="Shang Y."/>
            <person name="Youmans B."/>
            <person name="Ayvaz T."/>
            <person name="Ross M."/>
            <person name="Santibanez J."/>
            <person name="Aqrawi P."/>
            <person name="Gross S."/>
            <person name="Joshi V."/>
            <person name="Fowler G."/>
            <person name="Nazareth L."/>
            <person name="Reid J."/>
            <person name="Worley K."/>
            <person name="Petrosino J."/>
            <person name="Highlander S."/>
            <person name="Gibbs R."/>
        </authorList>
    </citation>
    <scope>NUCLEOTIDE SEQUENCE [LARGE SCALE GENOMIC DNA]</scope>
    <source>
        <strain evidence="1 2">ATCC BAA-1200</strain>
    </source>
</reference>